<accession>A0A8H7ZNH9</accession>
<protein>
    <submittedName>
        <fullName evidence="2">Uncharacterized protein</fullName>
    </submittedName>
</protein>
<feature type="region of interest" description="Disordered" evidence="1">
    <location>
        <begin position="89"/>
        <end position="110"/>
    </location>
</feature>
<keyword evidence="3" id="KW-1185">Reference proteome</keyword>
<proteinExistence type="predicted"/>
<dbReference type="Proteomes" id="UP000673691">
    <property type="component" value="Unassembled WGS sequence"/>
</dbReference>
<evidence type="ECO:0000256" key="1">
    <source>
        <dbReference type="SAM" id="MobiDB-lite"/>
    </source>
</evidence>
<evidence type="ECO:0000313" key="3">
    <source>
        <dbReference type="Proteomes" id="UP000673691"/>
    </source>
</evidence>
<feature type="non-terminal residue" evidence="2">
    <location>
        <position position="1"/>
    </location>
</feature>
<feature type="region of interest" description="Disordered" evidence="1">
    <location>
        <begin position="1"/>
        <end position="53"/>
    </location>
</feature>
<gene>
    <name evidence="2" type="ORF">BJ554DRAFT_4166</name>
</gene>
<evidence type="ECO:0000313" key="2">
    <source>
        <dbReference type="EMBL" id="KAG5456167.1"/>
    </source>
</evidence>
<feature type="compositionally biased region" description="Low complexity" evidence="1">
    <location>
        <begin position="185"/>
        <end position="200"/>
    </location>
</feature>
<name>A0A8H7ZNH9_9FUNG</name>
<feature type="region of interest" description="Disordered" evidence="1">
    <location>
        <begin position="134"/>
        <end position="226"/>
    </location>
</feature>
<sequence length="226" mass="23944">LGPDGSRFGPENSRSIPPAPAALTTPPTLNSILSQESPLMHPQPSPPPLLPAHRCRRCRSNAARRRRCVDAAISASPHRRLSATVALGDPENQAALSPSPPSKSRCCSTPRRPLSAIRRAAGPPRRAAALRLLSLRRSGEPPPHFLLPPLAVRCRRHDPPHLPPQPHSAAPNGTLRPSQAGPDGSSAAAAVVRRSPHSAAPNETLTAPHRPGIFPVLRRSLHSAAP</sequence>
<dbReference type="EMBL" id="JAEFCI010012161">
    <property type="protein sequence ID" value="KAG5456167.1"/>
    <property type="molecule type" value="Genomic_DNA"/>
</dbReference>
<dbReference type="AlphaFoldDB" id="A0A8H7ZNH9"/>
<organism evidence="2 3">
    <name type="scientific">Olpidium bornovanus</name>
    <dbReference type="NCBI Taxonomy" id="278681"/>
    <lineage>
        <taxon>Eukaryota</taxon>
        <taxon>Fungi</taxon>
        <taxon>Fungi incertae sedis</taxon>
        <taxon>Olpidiomycota</taxon>
        <taxon>Olpidiomycotina</taxon>
        <taxon>Olpidiomycetes</taxon>
        <taxon>Olpidiales</taxon>
        <taxon>Olpidiaceae</taxon>
        <taxon>Olpidium</taxon>
    </lineage>
</organism>
<reference evidence="2 3" key="1">
    <citation type="journal article" name="Sci. Rep.">
        <title>Genome-scale phylogenetic analyses confirm Olpidium as the closest living zoosporic fungus to the non-flagellated, terrestrial fungi.</title>
        <authorList>
            <person name="Chang Y."/>
            <person name="Rochon D."/>
            <person name="Sekimoto S."/>
            <person name="Wang Y."/>
            <person name="Chovatia M."/>
            <person name="Sandor L."/>
            <person name="Salamov A."/>
            <person name="Grigoriev I.V."/>
            <person name="Stajich J.E."/>
            <person name="Spatafora J.W."/>
        </authorList>
    </citation>
    <scope>NUCLEOTIDE SEQUENCE [LARGE SCALE GENOMIC DNA]</scope>
    <source>
        <strain evidence="2">S191</strain>
    </source>
</reference>
<comment type="caution">
    <text evidence="2">The sequence shown here is derived from an EMBL/GenBank/DDBJ whole genome shotgun (WGS) entry which is preliminary data.</text>
</comment>
<feature type="compositionally biased region" description="Pro residues" evidence="1">
    <location>
        <begin position="41"/>
        <end position="50"/>
    </location>
</feature>